<dbReference type="EC" id="2.7.11.1" evidence="1"/>
<organism evidence="12 13">
    <name type="scientific">Roseiconus nitratireducens</name>
    <dbReference type="NCBI Taxonomy" id="2605748"/>
    <lineage>
        <taxon>Bacteria</taxon>
        <taxon>Pseudomonadati</taxon>
        <taxon>Planctomycetota</taxon>
        <taxon>Planctomycetia</taxon>
        <taxon>Pirellulales</taxon>
        <taxon>Pirellulaceae</taxon>
        <taxon>Roseiconus</taxon>
    </lineage>
</organism>
<protein>
    <recommendedName>
        <fullName evidence="1">non-specific serine/threonine protein kinase</fullName>
        <ecNumber evidence="1">2.7.11.1</ecNumber>
    </recommendedName>
</protein>
<feature type="region of interest" description="Disordered" evidence="9">
    <location>
        <begin position="361"/>
        <end position="387"/>
    </location>
</feature>
<comment type="caution">
    <text evidence="12">The sequence shown here is derived from an EMBL/GenBank/DDBJ whole genome shotgun (WGS) entry which is preliminary data.</text>
</comment>
<keyword evidence="4 7" id="KW-0547">Nucleotide-binding</keyword>
<dbReference type="PROSITE" id="PS50011">
    <property type="entry name" value="PROTEIN_KINASE_DOM"/>
    <property type="match status" value="1"/>
</dbReference>
<feature type="domain" description="Protein kinase" evidence="11">
    <location>
        <begin position="97"/>
        <end position="355"/>
    </location>
</feature>
<evidence type="ECO:0000256" key="6">
    <source>
        <dbReference type="ARBA" id="ARBA00022840"/>
    </source>
</evidence>
<feature type="region of interest" description="Disordered" evidence="9">
    <location>
        <begin position="498"/>
        <end position="539"/>
    </location>
</feature>
<keyword evidence="6 7" id="KW-0067">ATP-binding</keyword>
<feature type="coiled-coil region" evidence="8">
    <location>
        <begin position="773"/>
        <end position="839"/>
    </location>
</feature>
<dbReference type="GO" id="GO:0046872">
    <property type="term" value="F:metal ion binding"/>
    <property type="evidence" value="ECO:0007669"/>
    <property type="project" value="InterPro"/>
</dbReference>
<evidence type="ECO:0000313" key="12">
    <source>
        <dbReference type="EMBL" id="KAA5538517.1"/>
    </source>
</evidence>
<evidence type="ECO:0000256" key="9">
    <source>
        <dbReference type="SAM" id="MobiDB-lite"/>
    </source>
</evidence>
<evidence type="ECO:0000313" key="13">
    <source>
        <dbReference type="Proteomes" id="UP000324479"/>
    </source>
</evidence>
<dbReference type="SUPFAM" id="SSF56112">
    <property type="entry name" value="Protein kinase-like (PK-like)"/>
    <property type="match status" value="1"/>
</dbReference>
<dbReference type="InterPro" id="IPR017441">
    <property type="entry name" value="Protein_kinase_ATP_BS"/>
</dbReference>
<keyword evidence="10" id="KW-0472">Membrane</keyword>
<dbReference type="Proteomes" id="UP000324479">
    <property type="component" value="Unassembled WGS sequence"/>
</dbReference>
<proteinExistence type="predicted"/>
<keyword evidence="10" id="KW-0812">Transmembrane</keyword>
<evidence type="ECO:0000256" key="4">
    <source>
        <dbReference type="ARBA" id="ARBA00022741"/>
    </source>
</evidence>
<keyword evidence="5 12" id="KW-0418">Kinase</keyword>
<evidence type="ECO:0000256" key="8">
    <source>
        <dbReference type="SAM" id="Coils"/>
    </source>
</evidence>
<keyword evidence="13" id="KW-1185">Reference proteome</keyword>
<dbReference type="Pfam" id="PF00069">
    <property type="entry name" value="Pkinase"/>
    <property type="match status" value="1"/>
</dbReference>
<keyword evidence="8" id="KW-0175">Coiled coil</keyword>
<evidence type="ECO:0000259" key="11">
    <source>
        <dbReference type="PROSITE" id="PS50011"/>
    </source>
</evidence>
<dbReference type="Pfam" id="PF19335">
    <property type="entry name" value="HMBD"/>
    <property type="match status" value="1"/>
</dbReference>
<keyword evidence="2" id="KW-0723">Serine/threonine-protein kinase</keyword>
<gene>
    <name evidence="12" type="ORF">FYK55_27665</name>
</gene>
<dbReference type="PROSITE" id="PS00108">
    <property type="entry name" value="PROTEIN_KINASE_ST"/>
    <property type="match status" value="1"/>
</dbReference>
<dbReference type="InterPro" id="IPR000719">
    <property type="entry name" value="Prot_kinase_dom"/>
</dbReference>
<evidence type="ECO:0000256" key="3">
    <source>
        <dbReference type="ARBA" id="ARBA00022679"/>
    </source>
</evidence>
<accession>A0A5M6CTD9</accession>
<dbReference type="InterPro" id="IPR045800">
    <property type="entry name" value="HMBD"/>
</dbReference>
<feature type="transmembrane region" description="Helical" evidence="10">
    <location>
        <begin position="396"/>
        <end position="414"/>
    </location>
</feature>
<dbReference type="GO" id="GO:0005524">
    <property type="term" value="F:ATP binding"/>
    <property type="evidence" value="ECO:0007669"/>
    <property type="project" value="UniProtKB-UniRule"/>
</dbReference>
<dbReference type="InterPro" id="IPR011009">
    <property type="entry name" value="Kinase-like_dom_sf"/>
</dbReference>
<dbReference type="SMART" id="SM00220">
    <property type="entry name" value="S_TKc"/>
    <property type="match status" value="1"/>
</dbReference>
<dbReference type="RefSeq" id="WP_150079862.1">
    <property type="nucleotide sequence ID" value="NZ_VWOX01000032.1"/>
</dbReference>
<evidence type="ECO:0000256" key="5">
    <source>
        <dbReference type="ARBA" id="ARBA00022777"/>
    </source>
</evidence>
<dbReference type="PROSITE" id="PS00107">
    <property type="entry name" value="PROTEIN_KINASE_ATP"/>
    <property type="match status" value="1"/>
</dbReference>
<dbReference type="AlphaFoldDB" id="A0A5M6CTD9"/>
<evidence type="ECO:0000256" key="2">
    <source>
        <dbReference type="ARBA" id="ARBA00022527"/>
    </source>
</evidence>
<feature type="binding site" evidence="7">
    <location>
        <position position="126"/>
    </location>
    <ligand>
        <name>ATP</name>
        <dbReference type="ChEBI" id="CHEBI:30616"/>
    </ligand>
</feature>
<evidence type="ECO:0000256" key="1">
    <source>
        <dbReference type="ARBA" id="ARBA00012513"/>
    </source>
</evidence>
<feature type="region of interest" description="Disordered" evidence="9">
    <location>
        <begin position="904"/>
        <end position="927"/>
    </location>
</feature>
<dbReference type="PANTHER" id="PTHR43289">
    <property type="entry name" value="MITOGEN-ACTIVATED PROTEIN KINASE KINASE KINASE 20-RELATED"/>
    <property type="match status" value="1"/>
</dbReference>
<sequence length="1075" mass="119109">MIARFHYDAQTLKRLLHDEPGNLDREVRTHVETCELCQDQLDALSAGDMTWDEICELMRQDDLPDSIRMETQSQPKPRVRFLETSEVPNALGRFGRYDILEILGRGGMGIVLRGIDSALDRPCAIKVLAPELASSAAARKRFFREARSAAAVVHPHVVPIQTVDEHDGLPYLVMPVVEGQSLQQRVDRNGPLDVIEVLRIAGQIADGLSAAHSQGLVHRDIKPANVLLENDVERVQITDFGLARAVDDASMTRSGVIAGTPQYMSPEQAHGDTIDHRSDLFSLGSVMFFMLTGRSPFRAETSMGVLNRICHDQPRSLRRINAEVPQWLERIVVRLLEKSPDDRFQTAEEVANLLAKRLTEMNNPDSGSLTAPAGAEPQSDPPHSAFANPPNRLRRFLLAAGFAFVALAGILIYLQTNQGTLRIESNSDVDVPIRIMNGEKTVEQLTVSKQGATTRLNAGQYVIEVDDDDSHVELQGDRFTLRRGDTWIVAITPAKESLGSGSKLEGSSMESGSPMESPGSPAPAGGGGRLMDKAAGQTHDKSEAEEGWRYFQWDGEGNVTISRWYAESLGLDRDQQEAVDKLLREAWQSYIALERNATHFSRMETGGIFVEIQQPGEELAKVRSRLRSQLRSLLRESVAESIYSVALNRHLKEPDDTWPDAADAYPSILGWAAQNYPVKLQITYHQGKVHWWIRPGKHGVTGVGSRLPPELEHYFWIDKETDQAVPSANVSDVPGGSYILPRPDSKQPGSHTVDYSGEYAQSFDSQHSTAVEKEIARKRLDVLKQQVKVLEARYKAGEVGFDQRFPAMIELLNAELQLAKTAEERLRNLQQQASVLRDFEQALIQKHVAGLITSEQVLSTKADRIAAEARLESEQSHTCPMHSQIDHLGPGRCPICGMELVTGNASAPPRDATDRPSTDDSQNADGYDRTFLSKLQGQWQVEMQAYDDEKLQSSKAHGRVMGNRITFTGDDGIPVSFAFAYVSDGPPKQIDLRPMLTADERQQLFSSGEIGAPPQDLVNPVFHAIVEEHQGGFRFCLPATPGERPTEFSVSTDLGLWIFRPMGQATPKPEASPLR</sequence>
<evidence type="ECO:0000256" key="7">
    <source>
        <dbReference type="PROSITE-ProRule" id="PRU10141"/>
    </source>
</evidence>
<keyword evidence="10" id="KW-1133">Transmembrane helix</keyword>
<name>A0A5M6CTD9_9BACT</name>
<dbReference type="FunFam" id="1.10.510.10:FF:000021">
    <property type="entry name" value="Serine/threonine protein kinase"/>
    <property type="match status" value="1"/>
</dbReference>
<dbReference type="InterPro" id="IPR008271">
    <property type="entry name" value="Ser/Thr_kinase_AS"/>
</dbReference>
<dbReference type="GO" id="GO:0004674">
    <property type="term" value="F:protein serine/threonine kinase activity"/>
    <property type="evidence" value="ECO:0007669"/>
    <property type="project" value="UniProtKB-KW"/>
</dbReference>
<dbReference type="Gene3D" id="3.30.200.20">
    <property type="entry name" value="Phosphorylase Kinase, domain 1"/>
    <property type="match status" value="1"/>
</dbReference>
<dbReference type="CDD" id="cd14014">
    <property type="entry name" value="STKc_PknB_like"/>
    <property type="match status" value="1"/>
</dbReference>
<dbReference type="EMBL" id="VWOX01000032">
    <property type="protein sequence ID" value="KAA5538517.1"/>
    <property type="molecule type" value="Genomic_DNA"/>
</dbReference>
<dbReference type="Gene3D" id="1.10.510.10">
    <property type="entry name" value="Transferase(Phosphotransferase) domain 1"/>
    <property type="match status" value="1"/>
</dbReference>
<keyword evidence="3" id="KW-0808">Transferase</keyword>
<evidence type="ECO:0000256" key="10">
    <source>
        <dbReference type="SAM" id="Phobius"/>
    </source>
</evidence>
<dbReference type="PANTHER" id="PTHR43289:SF6">
    <property type="entry name" value="SERINE_THREONINE-PROTEIN KINASE NEKL-3"/>
    <property type="match status" value="1"/>
</dbReference>
<reference evidence="12 13" key="1">
    <citation type="submission" date="2019-08" db="EMBL/GenBank/DDBJ databases">
        <authorList>
            <person name="Dhanesh K."/>
            <person name="Kumar G."/>
            <person name="Sasikala C."/>
            <person name="Venkata Ramana C."/>
        </authorList>
    </citation>
    <scope>NUCLEOTIDE SEQUENCE [LARGE SCALE GENOMIC DNA]</scope>
    <source>
        <strain evidence="12 13">JC645</strain>
    </source>
</reference>
<feature type="compositionally biased region" description="Low complexity" evidence="9">
    <location>
        <begin position="498"/>
        <end position="523"/>
    </location>
</feature>